<dbReference type="EMBL" id="LC506465">
    <property type="protein sequence ID" value="BBO54021.1"/>
    <property type="molecule type" value="Genomic_DNA"/>
</dbReference>
<organism evidence="1">
    <name type="scientific">Abalone asfa-like virus</name>
    <dbReference type="NCBI Taxonomy" id="2839893"/>
    <lineage>
        <taxon>Viruses</taxon>
        <taxon>Varidnaviria</taxon>
        <taxon>Bamfordvirae</taxon>
        <taxon>Nucleocytoviricota</taxon>
        <taxon>Pokkesviricetes</taxon>
        <taxon>Asfuvirales</taxon>
        <taxon>Asfarviridae</taxon>
    </lineage>
</organism>
<protein>
    <submittedName>
        <fullName evidence="1">9RL homolog protein</fullName>
    </submittedName>
</protein>
<evidence type="ECO:0000313" key="1">
    <source>
        <dbReference type="EMBL" id="BBO54021.1"/>
    </source>
</evidence>
<proteinExistence type="predicted"/>
<name>A0A5K7Y367_9VIRU</name>
<reference evidence="1" key="1">
    <citation type="journal article" date="2020" name="Sci. Rep.">
        <title>A novel Asfarvirus-like virus identified as a potential cause of mass mortality of abalone.</title>
        <authorList>
            <person name="Matsuyama T."/>
            <person name="Takano T."/>
            <person name="Nishiki I."/>
            <person name="Fujiwara A."/>
            <person name="Kiryu I."/>
            <person name="Inada M."/>
            <person name="Sakai T."/>
            <person name="Terashima S."/>
            <person name="Matsuura Y."/>
            <person name="Isowa K."/>
            <person name="Nakayasu C."/>
        </authorList>
    </citation>
    <scope>NUCLEOTIDE SEQUENCE</scope>
</reference>
<accession>A0A5K7Y367</accession>
<sequence length="539" mass="62336">MNTDFNEMLADILADPKKILTEDIKEEDLLKLQKMMNPYSYAMPKTGDEIKVAAGSFTNLREEYLKKFLMTSLVGFMYRMYKEYEVPDTDRNWTPKPSSAEFPGLKELKIKIDQLQLLLDTACSDESNTELTLLTLLEFIRAGVDCEKYAHGLISKMTNKEKYTKKIQQLNGQRLTFPQDSAKSIIRNFLDLHLSYDPDKHIGPAGEPVEFNDETDPFRADFRTLKTTKPPVFEDHVKQTLLQCLDNEKLKKQVLDVLQNNDIEKVKVVELHSPARPACDNLPPKDVFRRWSYYTACNFDDLRIITESLYHEKPDLEWALILYDTFTGTPEEVEKKLEAFRDEHVDEVIADIRAINFGNWTLIGDFKENREKINIYNKHVDILRRIIEQHDKDKEIGAALMKNRVKYAKAKNIKEAGPDAPGLQDYIALNGSDYNPVLSKEEKLRLEATQGDLKAARELEIMDQNKQIISKFMDITKFRPLTDDEKTQLDAATRRLEQAREMIEVPDDAVQVDVWALDGKTGKMSKSKFYTLDEELPNK</sequence>